<dbReference type="InterPro" id="IPR051059">
    <property type="entry name" value="VerF-like"/>
</dbReference>
<gene>
    <name evidence="10" type="ORF">UBRO_03389</name>
</gene>
<dbReference type="OrthoDB" id="10018191at2759"/>
<dbReference type="GO" id="GO:0000785">
    <property type="term" value="C:chromatin"/>
    <property type="evidence" value="ECO:0007669"/>
    <property type="project" value="TreeGrafter"/>
</dbReference>
<evidence type="ECO:0000256" key="6">
    <source>
        <dbReference type="ARBA" id="ARBA00023242"/>
    </source>
</evidence>
<feature type="compositionally biased region" description="Low complexity" evidence="8">
    <location>
        <begin position="664"/>
        <end position="675"/>
    </location>
</feature>
<dbReference type="GO" id="GO:0000981">
    <property type="term" value="F:DNA-binding transcription factor activity, RNA polymerase II-specific"/>
    <property type="evidence" value="ECO:0007669"/>
    <property type="project" value="InterPro"/>
</dbReference>
<evidence type="ECO:0000256" key="8">
    <source>
        <dbReference type="SAM" id="MobiDB-lite"/>
    </source>
</evidence>
<dbReference type="Proteomes" id="UP000179920">
    <property type="component" value="Chromosome IX"/>
</dbReference>
<proteinExistence type="predicted"/>
<name>A0A1K0G5X2_9BASI</name>
<dbReference type="GO" id="GO:0008270">
    <property type="term" value="F:zinc ion binding"/>
    <property type="evidence" value="ECO:0007669"/>
    <property type="project" value="UniProtKB-KW"/>
</dbReference>
<dbReference type="InterPro" id="IPR036236">
    <property type="entry name" value="Znf_C2H2_sf"/>
</dbReference>
<evidence type="ECO:0000259" key="9">
    <source>
        <dbReference type="PROSITE" id="PS50157"/>
    </source>
</evidence>
<comment type="subcellular location">
    <subcellularLocation>
        <location evidence="1">Nucleus</location>
    </subcellularLocation>
</comment>
<feature type="region of interest" description="Disordered" evidence="8">
    <location>
        <begin position="44"/>
        <end position="102"/>
    </location>
</feature>
<feature type="region of interest" description="Disordered" evidence="8">
    <location>
        <begin position="738"/>
        <end position="777"/>
    </location>
</feature>
<keyword evidence="5" id="KW-0862">Zinc</keyword>
<feature type="compositionally biased region" description="Basic and acidic residues" evidence="8">
    <location>
        <begin position="843"/>
        <end position="858"/>
    </location>
</feature>
<dbReference type="PANTHER" id="PTHR40626:SF32">
    <property type="entry name" value="ZINC FINGER PROTEIN RST2"/>
    <property type="match status" value="1"/>
</dbReference>
<organism evidence="10 11">
    <name type="scientific">Ustilago bromivora</name>
    <dbReference type="NCBI Taxonomy" id="307758"/>
    <lineage>
        <taxon>Eukaryota</taxon>
        <taxon>Fungi</taxon>
        <taxon>Dikarya</taxon>
        <taxon>Basidiomycota</taxon>
        <taxon>Ustilaginomycotina</taxon>
        <taxon>Ustilaginomycetes</taxon>
        <taxon>Ustilaginales</taxon>
        <taxon>Ustilaginaceae</taxon>
        <taxon>Ustilago</taxon>
    </lineage>
</organism>
<dbReference type="PANTHER" id="PTHR40626">
    <property type="entry name" value="MIP31509P"/>
    <property type="match status" value="1"/>
</dbReference>
<feature type="region of interest" description="Disordered" evidence="8">
    <location>
        <begin position="159"/>
        <end position="229"/>
    </location>
</feature>
<keyword evidence="6" id="KW-0539">Nucleus</keyword>
<feature type="compositionally biased region" description="Basic and acidic residues" evidence="8">
    <location>
        <begin position="1067"/>
        <end position="1086"/>
    </location>
</feature>
<evidence type="ECO:0000256" key="2">
    <source>
        <dbReference type="ARBA" id="ARBA00022723"/>
    </source>
</evidence>
<feature type="compositionally biased region" description="Polar residues" evidence="8">
    <location>
        <begin position="1043"/>
        <end position="1052"/>
    </location>
</feature>
<dbReference type="SUPFAM" id="SSF57667">
    <property type="entry name" value="beta-beta-alpha zinc fingers"/>
    <property type="match status" value="1"/>
</dbReference>
<evidence type="ECO:0000313" key="11">
    <source>
        <dbReference type="Proteomes" id="UP000179920"/>
    </source>
</evidence>
<dbReference type="AlphaFoldDB" id="A0A1K0G5X2"/>
<evidence type="ECO:0000256" key="3">
    <source>
        <dbReference type="ARBA" id="ARBA00022737"/>
    </source>
</evidence>
<keyword evidence="4 7" id="KW-0863">Zinc-finger</keyword>
<evidence type="ECO:0000256" key="4">
    <source>
        <dbReference type="ARBA" id="ARBA00022771"/>
    </source>
</evidence>
<feature type="compositionally biased region" description="Polar residues" evidence="8">
    <location>
        <begin position="885"/>
        <end position="903"/>
    </location>
</feature>
<protein>
    <recommendedName>
        <fullName evidence="9">C2H2-type domain-containing protein</fullName>
    </recommendedName>
</protein>
<evidence type="ECO:0000256" key="1">
    <source>
        <dbReference type="ARBA" id="ARBA00004123"/>
    </source>
</evidence>
<evidence type="ECO:0000256" key="5">
    <source>
        <dbReference type="ARBA" id="ARBA00022833"/>
    </source>
</evidence>
<accession>A0A1K0G5X2</accession>
<keyword evidence="3" id="KW-0677">Repeat</keyword>
<keyword evidence="2" id="KW-0479">Metal-binding</keyword>
<feature type="region of interest" description="Disordered" evidence="8">
    <location>
        <begin position="805"/>
        <end position="1122"/>
    </location>
</feature>
<dbReference type="GO" id="GO:0000978">
    <property type="term" value="F:RNA polymerase II cis-regulatory region sequence-specific DNA binding"/>
    <property type="evidence" value="ECO:0007669"/>
    <property type="project" value="InterPro"/>
</dbReference>
<sequence>MEHHHPSALHAGPPVDDHDSALPPQHRMETAHISQHQQNVFYHDPRQRSQPPPNPAMNSNFAPGRPDQPYIHPSVKLEQDMHAGPSTSFAGRSHQPSSMPYRDPIYDDARPFSFASHPQQDGPRLPYSEAALPAQSAYAPNAIYVAYLPHLSSAPGPMMAASSNGHGPAVSATHPLPDSVDGLHQQVPRSKRARKESPDHDGRSAGPSATQAGGSPEDADGTKSEGSGNVTMFQCRGFGDCRMVFTRSEHLARHVRKHTGERPFRCHCGKAFSRLDNLRQHAQTVHADTPERNEIMMQELSSLHASLAQSAAQAQHAHAQVLGKSSSPGALIASHNQTGRRGKGGAKTSAAARAARNADSNRSASPTMSKQDPSHPSDASLPGMYGPAPVYNAPFDPSHPSVPAPGSTAFSTAGHPAAISEWNGQAPQYAQQGLNGGVPVPFAAGHPGQSFAGPSPHMAQAPHGPYFASEPGSASLAAGNTSDYMASQNPFQAESGLMQDPRSLPEGHPDRYMASYDAYGRPLAGTTERRTSGQLAAAQAWRSTGPPLETALAGSQYASSEPQTSEAGIQGPAFSNPFWRNSNAGVLSSNEDAFPSHYHSGLADGESREADQGSHFESTLSAHLHMRTPTLAKRARASSPPPSRGTFRASFDAGSAPLLPPPGSSHGRPPGSAHGTRPLTSHNRPVLPPLSSITPSASRPGTAAALGGSSRPGTMLSQRLPSIDQQLLATSAELDRAEEAKNGSNYRPYTSPAGANAADGSQAPKPSLPPSSLRSARPSFSLRGEARLPIASEHVDRPKTGSMIWYNDRRPLTSGSSIAGKPRGSMQASAEELPPLSSTLALLDERRDPRASEARRGSAYELIGNDSRRSRVGSSYGHREELGQTRLQTDSSDLRTSPTNNASPFMFQPPPLPRESSAASMRPSIDRLGGGSGQDWRRPSSSTAPDAHAISRRLGSSNGATLGFGSSIRGEGSSSRPGSSSGAALSARELTLPPLKSGLGPSRPGSSWIAMLLQGGEDSGAGRRSSSWSRPLTSGDAPAPRFGSSNDYSRMPSSRDGPSSDGEEDPSERRRSLIHEQRGSTREGLMRRPSTSAGAGSTRFAPSHDDRYGSSSPMGSCRDNDS</sequence>
<feature type="region of interest" description="Disordered" evidence="8">
    <location>
        <begin position="440"/>
        <end position="467"/>
    </location>
</feature>
<feature type="compositionally biased region" description="Low complexity" evidence="8">
    <location>
        <begin position="346"/>
        <end position="365"/>
    </location>
</feature>
<feature type="domain" description="C2H2-type" evidence="9">
    <location>
        <begin position="233"/>
        <end position="263"/>
    </location>
</feature>
<feature type="region of interest" description="Disordered" evidence="8">
    <location>
        <begin position="1"/>
        <end position="23"/>
    </location>
</feature>
<dbReference type="PROSITE" id="PS50157">
    <property type="entry name" value="ZINC_FINGER_C2H2_2"/>
    <property type="match status" value="2"/>
</dbReference>
<feature type="domain" description="C2H2-type" evidence="9">
    <location>
        <begin position="264"/>
        <end position="291"/>
    </location>
</feature>
<feature type="region of interest" description="Disordered" evidence="8">
    <location>
        <begin position="546"/>
        <end position="573"/>
    </location>
</feature>
<feature type="region of interest" description="Disordered" evidence="8">
    <location>
        <begin position="630"/>
        <end position="716"/>
    </location>
</feature>
<dbReference type="SMART" id="SM00355">
    <property type="entry name" value="ZnF_C2H2"/>
    <property type="match status" value="2"/>
</dbReference>
<dbReference type="InterPro" id="IPR013087">
    <property type="entry name" value="Znf_C2H2_type"/>
</dbReference>
<feature type="region of interest" description="Disordered" evidence="8">
    <location>
        <begin position="318"/>
        <end position="413"/>
    </location>
</feature>
<feature type="compositionally biased region" description="Polar residues" evidence="8">
    <location>
        <begin position="556"/>
        <end position="567"/>
    </location>
</feature>
<feature type="compositionally biased region" description="Low complexity" evidence="8">
    <location>
        <begin position="963"/>
        <end position="988"/>
    </location>
</feature>
<feature type="compositionally biased region" description="Polar residues" evidence="8">
    <location>
        <begin position="85"/>
        <end position="98"/>
    </location>
</feature>
<evidence type="ECO:0000313" key="10">
    <source>
        <dbReference type="EMBL" id="SAM82860.1"/>
    </source>
</evidence>
<dbReference type="GO" id="GO:0005634">
    <property type="term" value="C:nucleus"/>
    <property type="evidence" value="ECO:0007669"/>
    <property type="project" value="UniProtKB-SubCell"/>
</dbReference>
<dbReference type="Pfam" id="PF00096">
    <property type="entry name" value="zf-C2H2"/>
    <property type="match status" value="2"/>
</dbReference>
<dbReference type="FunFam" id="3.30.160.60:FF:002343">
    <property type="entry name" value="Zinc finger protein 33A"/>
    <property type="match status" value="1"/>
</dbReference>
<dbReference type="EMBL" id="LT558125">
    <property type="protein sequence ID" value="SAM82860.1"/>
    <property type="molecule type" value="Genomic_DNA"/>
</dbReference>
<evidence type="ECO:0000256" key="7">
    <source>
        <dbReference type="PROSITE-ProRule" id="PRU00042"/>
    </source>
</evidence>
<feature type="region of interest" description="Disordered" evidence="8">
    <location>
        <begin position="495"/>
        <end position="514"/>
    </location>
</feature>
<reference evidence="11" key="1">
    <citation type="submission" date="2016-04" db="EMBL/GenBank/DDBJ databases">
        <authorList>
            <person name="Guldener U."/>
            <person name="Guldener U."/>
        </authorList>
    </citation>
    <scope>NUCLEOTIDE SEQUENCE [LARGE SCALE GENOMIC DNA]</scope>
    <source>
        <strain evidence="11">UB2112</strain>
    </source>
</reference>
<dbReference type="Gene3D" id="3.30.160.60">
    <property type="entry name" value="Classic Zinc Finger"/>
    <property type="match status" value="2"/>
</dbReference>